<dbReference type="EMBL" id="MFZH01000016">
    <property type="protein sequence ID" value="OGK19197.1"/>
    <property type="molecule type" value="Genomic_DNA"/>
</dbReference>
<proteinExistence type="predicted"/>
<sequence>MKNINSFVAISIFFLAVFIILLTRNSALAIENDIPFDIDCPQQGCEILTPTVTPTPTEFNENEDEEGGALIEGNINIPCMFDSCPSPTVTPDPTATPTAIPTATPAPSNNQGGTGGSSSDGGSSSPSVQAATTLAATGTFMDTIMNIVALAGISSLGFGAFRYAKKNS</sequence>
<evidence type="ECO:0000313" key="3">
    <source>
        <dbReference type="EMBL" id="OGK19197.1"/>
    </source>
</evidence>
<keyword evidence="2" id="KW-0812">Transmembrane</keyword>
<organism evidence="3 4">
    <name type="scientific">Candidatus Roizmanbacteria bacterium RIFCSPHIGHO2_01_FULL_39_24</name>
    <dbReference type="NCBI Taxonomy" id="1802032"/>
    <lineage>
        <taxon>Bacteria</taxon>
        <taxon>Candidatus Roizmaniibacteriota</taxon>
    </lineage>
</organism>
<protein>
    <recommendedName>
        <fullName evidence="5">Gram-positive cocci surface proteins LPxTG domain-containing protein</fullName>
    </recommendedName>
</protein>
<feature type="region of interest" description="Disordered" evidence="1">
    <location>
        <begin position="86"/>
        <end position="128"/>
    </location>
</feature>
<evidence type="ECO:0000313" key="4">
    <source>
        <dbReference type="Proteomes" id="UP000176850"/>
    </source>
</evidence>
<name>A0A1F7GJT5_9BACT</name>
<gene>
    <name evidence="3" type="ORF">A2799_00015</name>
</gene>
<feature type="transmembrane region" description="Helical" evidence="2">
    <location>
        <begin position="144"/>
        <end position="164"/>
    </location>
</feature>
<accession>A0A1F7GJT5</accession>
<dbReference type="AlphaFoldDB" id="A0A1F7GJT5"/>
<comment type="caution">
    <text evidence="3">The sequence shown here is derived from an EMBL/GenBank/DDBJ whole genome shotgun (WGS) entry which is preliminary data.</text>
</comment>
<evidence type="ECO:0000256" key="1">
    <source>
        <dbReference type="SAM" id="MobiDB-lite"/>
    </source>
</evidence>
<evidence type="ECO:0008006" key="5">
    <source>
        <dbReference type="Google" id="ProtNLM"/>
    </source>
</evidence>
<keyword evidence="2" id="KW-0472">Membrane</keyword>
<dbReference type="Proteomes" id="UP000176850">
    <property type="component" value="Unassembled WGS sequence"/>
</dbReference>
<feature type="compositionally biased region" description="Low complexity" evidence="1">
    <location>
        <begin position="87"/>
        <end position="107"/>
    </location>
</feature>
<evidence type="ECO:0000256" key="2">
    <source>
        <dbReference type="SAM" id="Phobius"/>
    </source>
</evidence>
<reference evidence="3 4" key="1">
    <citation type="journal article" date="2016" name="Nat. Commun.">
        <title>Thousands of microbial genomes shed light on interconnected biogeochemical processes in an aquifer system.</title>
        <authorList>
            <person name="Anantharaman K."/>
            <person name="Brown C.T."/>
            <person name="Hug L.A."/>
            <person name="Sharon I."/>
            <person name="Castelle C.J."/>
            <person name="Probst A.J."/>
            <person name="Thomas B.C."/>
            <person name="Singh A."/>
            <person name="Wilkins M.J."/>
            <person name="Karaoz U."/>
            <person name="Brodie E.L."/>
            <person name="Williams K.H."/>
            <person name="Hubbard S.S."/>
            <person name="Banfield J.F."/>
        </authorList>
    </citation>
    <scope>NUCLEOTIDE SEQUENCE [LARGE SCALE GENOMIC DNA]</scope>
</reference>
<keyword evidence="2" id="KW-1133">Transmembrane helix</keyword>